<dbReference type="Proteomes" id="UP000349468">
    <property type="component" value="Unassembled WGS sequence"/>
</dbReference>
<reference evidence="1 2" key="1">
    <citation type="submission" date="2019-09" db="EMBL/GenBank/DDBJ databases">
        <authorList>
            <person name="Chandra G."/>
            <person name="Truman W A."/>
        </authorList>
    </citation>
    <scope>NUCLEOTIDE SEQUENCE [LARGE SCALE GENOMIC DNA]</scope>
    <source>
        <strain evidence="1">PS870</strain>
    </source>
</reference>
<accession>A0A5E7IQR8</accession>
<name>A0A5E7IQR8_PSEFL</name>
<organism evidence="1 2">
    <name type="scientific">Pseudomonas fluorescens</name>
    <dbReference type="NCBI Taxonomy" id="294"/>
    <lineage>
        <taxon>Bacteria</taxon>
        <taxon>Pseudomonadati</taxon>
        <taxon>Pseudomonadota</taxon>
        <taxon>Gammaproteobacteria</taxon>
        <taxon>Pseudomonadales</taxon>
        <taxon>Pseudomonadaceae</taxon>
        <taxon>Pseudomonas</taxon>
    </lineage>
</organism>
<proteinExistence type="predicted"/>
<protein>
    <submittedName>
        <fullName evidence="1">Uncharacterized protein</fullName>
    </submittedName>
</protein>
<evidence type="ECO:0000313" key="1">
    <source>
        <dbReference type="EMBL" id="VVO78958.1"/>
    </source>
</evidence>
<evidence type="ECO:0000313" key="2">
    <source>
        <dbReference type="Proteomes" id="UP000349468"/>
    </source>
</evidence>
<dbReference type="EMBL" id="CABVIK010000005">
    <property type="protein sequence ID" value="VVO78958.1"/>
    <property type="molecule type" value="Genomic_DNA"/>
</dbReference>
<dbReference type="AlphaFoldDB" id="A0A5E7IQR8"/>
<gene>
    <name evidence="1" type="ORF">PS870_01688</name>
</gene>
<sequence length="101" mass="11808">MRIWSGRKKAQRLLYFSELFGEKENQMSWDESRYRAICRDCGHEGVQVSRSDDWGRTEALWEGFNTTPANDYELHRKHSDEQAPICKCGSRNVIISNIPLT</sequence>